<comment type="caution">
    <text evidence="2">The sequence shown here is derived from an EMBL/GenBank/DDBJ whole genome shotgun (WGS) entry which is preliminary data.</text>
</comment>
<feature type="compositionally biased region" description="Basic residues" evidence="1">
    <location>
        <begin position="140"/>
        <end position="152"/>
    </location>
</feature>
<keyword evidence="3" id="KW-1185">Reference proteome</keyword>
<name>A0AAV7QZF6_PLEWA</name>
<evidence type="ECO:0000313" key="2">
    <source>
        <dbReference type="EMBL" id="KAJ1144580.1"/>
    </source>
</evidence>
<sequence length="197" mass="22313">MENGPRDGRGKRQVGPVQNNLLREARAERKSPNAGVSADPEGRGRDTRPEKAWIEARRLLSVAPRPEASGPTGAIERVPSLGRWSRVRPRRCRPGLVTGVVWSWTPCRGSGGRKEWLHAVWAVVLALRRSGAEERDPTRRPGRGWRTRKVHGASRGIPKQTKEASPPWSEFEKCPLQRVREEHSQLGLYDRLMYEHN</sequence>
<dbReference type="EMBL" id="JANPWB010000010">
    <property type="protein sequence ID" value="KAJ1144580.1"/>
    <property type="molecule type" value="Genomic_DNA"/>
</dbReference>
<accession>A0AAV7QZF6</accession>
<gene>
    <name evidence="2" type="ORF">NDU88_010878</name>
</gene>
<feature type="region of interest" description="Disordered" evidence="1">
    <location>
        <begin position="1"/>
        <end position="50"/>
    </location>
</feature>
<feature type="compositionally biased region" description="Basic and acidic residues" evidence="1">
    <location>
        <begin position="40"/>
        <end position="50"/>
    </location>
</feature>
<feature type="compositionally biased region" description="Basic and acidic residues" evidence="1">
    <location>
        <begin position="1"/>
        <end position="10"/>
    </location>
</feature>
<evidence type="ECO:0000256" key="1">
    <source>
        <dbReference type="SAM" id="MobiDB-lite"/>
    </source>
</evidence>
<dbReference type="Proteomes" id="UP001066276">
    <property type="component" value="Chromosome 6"/>
</dbReference>
<reference evidence="2" key="1">
    <citation type="journal article" date="2022" name="bioRxiv">
        <title>Sequencing and chromosome-scale assembly of the giantPleurodeles waltlgenome.</title>
        <authorList>
            <person name="Brown T."/>
            <person name="Elewa A."/>
            <person name="Iarovenko S."/>
            <person name="Subramanian E."/>
            <person name="Araus A.J."/>
            <person name="Petzold A."/>
            <person name="Susuki M."/>
            <person name="Suzuki K.-i.T."/>
            <person name="Hayashi T."/>
            <person name="Toyoda A."/>
            <person name="Oliveira C."/>
            <person name="Osipova E."/>
            <person name="Leigh N.D."/>
            <person name="Simon A."/>
            <person name="Yun M.H."/>
        </authorList>
    </citation>
    <scope>NUCLEOTIDE SEQUENCE</scope>
    <source>
        <strain evidence="2">20211129_DDA</strain>
        <tissue evidence="2">Liver</tissue>
    </source>
</reference>
<organism evidence="2 3">
    <name type="scientific">Pleurodeles waltl</name>
    <name type="common">Iberian ribbed newt</name>
    <dbReference type="NCBI Taxonomy" id="8319"/>
    <lineage>
        <taxon>Eukaryota</taxon>
        <taxon>Metazoa</taxon>
        <taxon>Chordata</taxon>
        <taxon>Craniata</taxon>
        <taxon>Vertebrata</taxon>
        <taxon>Euteleostomi</taxon>
        <taxon>Amphibia</taxon>
        <taxon>Batrachia</taxon>
        <taxon>Caudata</taxon>
        <taxon>Salamandroidea</taxon>
        <taxon>Salamandridae</taxon>
        <taxon>Pleurodelinae</taxon>
        <taxon>Pleurodeles</taxon>
    </lineage>
</organism>
<dbReference type="AlphaFoldDB" id="A0AAV7QZF6"/>
<feature type="region of interest" description="Disordered" evidence="1">
    <location>
        <begin position="131"/>
        <end position="169"/>
    </location>
</feature>
<evidence type="ECO:0000313" key="3">
    <source>
        <dbReference type="Proteomes" id="UP001066276"/>
    </source>
</evidence>
<proteinExistence type="predicted"/>
<protein>
    <submittedName>
        <fullName evidence="2">Uncharacterized protein</fullName>
    </submittedName>
</protein>